<proteinExistence type="predicted"/>
<name>A0A6C0AZK0_9ZZZZ</name>
<dbReference type="EMBL" id="MN739039">
    <property type="protein sequence ID" value="QHS84964.1"/>
    <property type="molecule type" value="Genomic_DNA"/>
</dbReference>
<sequence length="75" mass="8710">MDALLNLFKRFFEIKIGPVLVTYQDFSCQFDSSCLTWEPSEKVCGKHGPIKFIREDFGGCVECNDKWRAVVYPKK</sequence>
<reference evidence="1" key="1">
    <citation type="journal article" date="2020" name="Nature">
        <title>Giant virus diversity and host interactions through global metagenomics.</title>
        <authorList>
            <person name="Schulz F."/>
            <person name="Roux S."/>
            <person name="Paez-Espino D."/>
            <person name="Jungbluth S."/>
            <person name="Walsh D.A."/>
            <person name="Denef V.J."/>
            <person name="McMahon K.D."/>
            <person name="Konstantinidis K.T."/>
            <person name="Eloe-Fadrosh E.A."/>
            <person name="Kyrpides N.C."/>
            <person name="Woyke T."/>
        </authorList>
    </citation>
    <scope>NUCLEOTIDE SEQUENCE</scope>
    <source>
        <strain evidence="1">GVMAG-M-3300009182-67</strain>
    </source>
</reference>
<evidence type="ECO:0000313" key="1">
    <source>
        <dbReference type="EMBL" id="QHS84964.1"/>
    </source>
</evidence>
<organism evidence="1">
    <name type="scientific">viral metagenome</name>
    <dbReference type="NCBI Taxonomy" id="1070528"/>
    <lineage>
        <taxon>unclassified sequences</taxon>
        <taxon>metagenomes</taxon>
        <taxon>organismal metagenomes</taxon>
    </lineage>
</organism>
<dbReference type="AlphaFoldDB" id="A0A6C0AZK0"/>
<accession>A0A6C0AZK0</accession>
<protein>
    <submittedName>
        <fullName evidence="1">Uncharacterized protein</fullName>
    </submittedName>
</protein>